<comment type="caution">
    <text evidence="1">The sequence shown here is derived from an EMBL/GenBank/DDBJ whole genome shotgun (WGS) entry which is preliminary data.</text>
</comment>
<protein>
    <submittedName>
        <fullName evidence="1">Uncharacterized protein</fullName>
    </submittedName>
</protein>
<dbReference type="PATRIC" id="fig|1227485.3.peg.281"/>
<evidence type="ECO:0000313" key="2">
    <source>
        <dbReference type="Proteomes" id="UP000011523"/>
    </source>
</evidence>
<keyword evidence="2" id="KW-1185">Reference proteome</keyword>
<dbReference type="OrthoDB" id="190443at2157"/>
<sequence length="360" mass="41614">MDVEPPDDVPDYWHQDFIYEYKQIRREKLDQFAEDEYRDRIERGIKKEQEHRKLLNLCIFPFASSSPPSGFRLVQADPLEEKGLPNFDFLLWDFDGQAIFGEAKANTAQGPVSLLNEVQEQREVVEENLDYIVENYLGEEPRNIECVLATFAGDANQIARKAMSDEREVVTWAVHQMRKSISVHTVLPQDNEIPDGEDIDDVHLRVKHSKHELNRTLEEAESAEGSFDLFPESDPVTKLRTIITARHSAEGHCFVNIDDIIDIVEADLFYLSEEKRGEIVDEIIDDALDIGFIREYNDSDADYKIVSRYTNSSGLEKTLEKKWIDSQVNAEIKKREKEAERLAAQNVNKQTELWDFSDDS</sequence>
<dbReference type="EMBL" id="AOJD01000017">
    <property type="protein sequence ID" value="ELZ40703.1"/>
    <property type="molecule type" value="Genomic_DNA"/>
</dbReference>
<dbReference type="RefSeq" id="WP_006628012.1">
    <property type="nucleotide sequence ID" value="NZ_AOJD01000017.1"/>
</dbReference>
<organism evidence="1 2">
    <name type="scientific">Halorubrum tebenquichense DSM 14210</name>
    <dbReference type="NCBI Taxonomy" id="1227485"/>
    <lineage>
        <taxon>Archaea</taxon>
        <taxon>Methanobacteriati</taxon>
        <taxon>Methanobacteriota</taxon>
        <taxon>Stenosarchaea group</taxon>
        <taxon>Halobacteria</taxon>
        <taxon>Halobacteriales</taxon>
        <taxon>Haloferacaceae</taxon>
        <taxon>Halorubrum</taxon>
    </lineage>
</organism>
<accession>M0E0Y2</accession>
<name>M0E0Y2_9EURY</name>
<evidence type="ECO:0000313" key="1">
    <source>
        <dbReference type="EMBL" id="ELZ40703.1"/>
    </source>
</evidence>
<dbReference type="Proteomes" id="UP000011523">
    <property type="component" value="Unassembled WGS sequence"/>
</dbReference>
<dbReference type="AlphaFoldDB" id="M0E0Y2"/>
<gene>
    <name evidence="1" type="ORF">C472_01524</name>
</gene>
<reference evidence="1 2" key="1">
    <citation type="journal article" date="2014" name="PLoS Genet.">
        <title>Phylogenetically driven sequencing of extremely halophilic archaea reveals strategies for static and dynamic osmo-response.</title>
        <authorList>
            <person name="Becker E.A."/>
            <person name="Seitzer P.M."/>
            <person name="Tritt A."/>
            <person name="Larsen D."/>
            <person name="Krusor M."/>
            <person name="Yao A.I."/>
            <person name="Wu D."/>
            <person name="Madern D."/>
            <person name="Eisen J.A."/>
            <person name="Darling A.E."/>
            <person name="Facciotti M.T."/>
        </authorList>
    </citation>
    <scope>NUCLEOTIDE SEQUENCE [LARGE SCALE GENOMIC DNA]</scope>
    <source>
        <strain evidence="1 2">DSM 14210</strain>
    </source>
</reference>
<proteinExistence type="predicted"/>